<sequence length="59" mass="6494">MQRRRKMAHEGVGLCKALIWAVREAVSDIECVCCFFASSYHSTADRTSGTATDRVGMPS</sequence>
<evidence type="ECO:0000313" key="1">
    <source>
        <dbReference type="EMBL" id="PTB41088.1"/>
    </source>
</evidence>
<accession>A0A2T3Z8F8</accession>
<dbReference type="Proteomes" id="UP000240493">
    <property type="component" value="Unassembled WGS sequence"/>
</dbReference>
<name>A0A2T3Z8F8_TRIA4</name>
<proteinExistence type="predicted"/>
<gene>
    <name evidence="1" type="ORF">M441DRAFT_417455</name>
</gene>
<keyword evidence="2" id="KW-1185">Reference proteome</keyword>
<dbReference type="AlphaFoldDB" id="A0A2T3Z8F8"/>
<evidence type="ECO:0000313" key="2">
    <source>
        <dbReference type="Proteomes" id="UP000240493"/>
    </source>
</evidence>
<dbReference type="EMBL" id="KZ679262">
    <property type="protein sequence ID" value="PTB41088.1"/>
    <property type="molecule type" value="Genomic_DNA"/>
</dbReference>
<protein>
    <submittedName>
        <fullName evidence="1">Uncharacterized protein</fullName>
    </submittedName>
</protein>
<reference evidence="1 2" key="1">
    <citation type="submission" date="2016-07" db="EMBL/GenBank/DDBJ databases">
        <title>Multiple horizontal gene transfer events from other fungi enriched the ability of initially mycotrophic Trichoderma (Ascomycota) to feed on dead plant biomass.</title>
        <authorList>
            <consortium name="DOE Joint Genome Institute"/>
            <person name="Aerts A."/>
            <person name="Atanasova L."/>
            <person name="Chenthamara K."/>
            <person name="Zhang J."/>
            <person name="Grujic M."/>
            <person name="Henrissat B."/>
            <person name="Kuo A."/>
            <person name="Salamov A."/>
            <person name="Lipzen A."/>
            <person name="Labutti K."/>
            <person name="Barry K."/>
            <person name="Miao Y."/>
            <person name="Rahimi M.J."/>
            <person name="Shen Q."/>
            <person name="Grigoriev I.V."/>
            <person name="Kubicek C.P."/>
            <person name="Druzhinina I.S."/>
        </authorList>
    </citation>
    <scope>NUCLEOTIDE SEQUENCE [LARGE SCALE GENOMIC DNA]</scope>
    <source>
        <strain evidence="1 2">CBS 433.97</strain>
    </source>
</reference>
<organism evidence="1 2">
    <name type="scientific">Trichoderma asperellum (strain ATCC 204424 / CBS 433.97 / NBRC 101777)</name>
    <dbReference type="NCBI Taxonomy" id="1042311"/>
    <lineage>
        <taxon>Eukaryota</taxon>
        <taxon>Fungi</taxon>
        <taxon>Dikarya</taxon>
        <taxon>Ascomycota</taxon>
        <taxon>Pezizomycotina</taxon>
        <taxon>Sordariomycetes</taxon>
        <taxon>Hypocreomycetidae</taxon>
        <taxon>Hypocreales</taxon>
        <taxon>Hypocreaceae</taxon>
        <taxon>Trichoderma</taxon>
    </lineage>
</organism>